<dbReference type="InterPro" id="IPR012505">
    <property type="entry name" value="YbbR"/>
</dbReference>
<dbReference type="RefSeq" id="WP_121918667.1">
    <property type="nucleotide sequence ID" value="NZ_REFV01000022.1"/>
</dbReference>
<dbReference type="Gene3D" id="2.170.120.40">
    <property type="entry name" value="YbbR-like domain"/>
    <property type="match status" value="1"/>
</dbReference>
<evidence type="ECO:0000313" key="3">
    <source>
        <dbReference type="Proteomes" id="UP000281985"/>
    </source>
</evidence>
<dbReference type="Proteomes" id="UP000281985">
    <property type="component" value="Unassembled WGS sequence"/>
</dbReference>
<gene>
    <name evidence="2" type="ORF">EAX61_15715</name>
</gene>
<evidence type="ECO:0000256" key="1">
    <source>
        <dbReference type="SAM" id="Phobius"/>
    </source>
</evidence>
<keyword evidence="1" id="KW-1133">Transmembrane helix</keyword>
<dbReference type="AlphaFoldDB" id="A0A3M0FTK8"/>
<dbReference type="OrthoDB" id="1150187at2"/>
<keyword evidence="1" id="KW-0812">Transmembrane</keyword>
<evidence type="ECO:0000313" key="2">
    <source>
        <dbReference type="EMBL" id="RMB56130.1"/>
    </source>
</evidence>
<dbReference type="Pfam" id="PF07949">
    <property type="entry name" value="YbbR"/>
    <property type="match status" value="1"/>
</dbReference>
<keyword evidence="1" id="KW-0472">Membrane</keyword>
<name>A0A3M0FTK8_9FLAO</name>
<sequence length="318" mass="35475">MTLKNGNWFDNSNVKGYLFFLLFTTVVAIFIKLANSYTTNKSFTIVLVGIPDNLAVDASDVNTVTVYYETIGFKLVSNSFRESIINIPFDSLIKNNADDTYTLSKERIRARIKEFLNLSTNDFRITPEQILYTANRLASKEIPITLRSNINYEVGFGAVDSITVVPSLLKIIGPRRDIDSIERLYTQKIVLENVMMDVSQNVSIDVSDLAKGVTVVPETVKVSQSVEKFTEGSVVVPVTLNNSDGRTIQLFPKEVTLFYAVPISTYDDVKVSDFTVEAITASDNNNESHLALAVTKKPAIVSQTRLSQNQVQYIIVDE</sequence>
<keyword evidence="3" id="KW-1185">Reference proteome</keyword>
<comment type="caution">
    <text evidence="2">The sequence shown here is derived from an EMBL/GenBank/DDBJ whole genome shotgun (WGS) entry which is preliminary data.</text>
</comment>
<proteinExistence type="predicted"/>
<feature type="transmembrane region" description="Helical" evidence="1">
    <location>
        <begin position="16"/>
        <end position="34"/>
    </location>
</feature>
<reference evidence="2 3" key="1">
    <citation type="submission" date="2018-10" db="EMBL/GenBank/DDBJ databases">
        <title>Dokdonia luteus sp. nov., isolated from sea water.</title>
        <authorList>
            <person name="Zhou L.Y."/>
            <person name="Du Z.J."/>
        </authorList>
    </citation>
    <scope>NUCLEOTIDE SEQUENCE [LARGE SCALE GENOMIC DNA]</scope>
    <source>
        <strain evidence="2 3">SH27</strain>
    </source>
</reference>
<protein>
    <submittedName>
        <fullName evidence="2">YbbR-like domain-containing protein</fullName>
    </submittedName>
</protein>
<organism evidence="2 3">
    <name type="scientific">Dokdonia sinensis</name>
    <dbReference type="NCBI Taxonomy" id="2479847"/>
    <lineage>
        <taxon>Bacteria</taxon>
        <taxon>Pseudomonadati</taxon>
        <taxon>Bacteroidota</taxon>
        <taxon>Flavobacteriia</taxon>
        <taxon>Flavobacteriales</taxon>
        <taxon>Flavobacteriaceae</taxon>
        <taxon>Dokdonia</taxon>
    </lineage>
</organism>
<accession>A0A3M0FTK8</accession>
<dbReference type="EMBL" id="REFV01000022">
    <property type="protein sequence ID" value="RMB56130.1"/>
    <property type="molecule type" value="Genomic_DNA"/>
</dbReference>